<sequence>MFWKFTPSPQTNVNVTLLGTGSDERRRGSMKGLHYFIEVLQDTMLPYRRCHCPLASPFREVCGRPWLSIISGQLYTYLPGCAEPDTYSSCQMRLRASLAHRTKTENTDQPRQSRVEAARFLFSPRLL</sequence>
<proteinExistence type="predicted"/>
<dbReference type="EMBL" id="CAWUFR010000233">
    <property type="protein sequence ID" value="CAK6973617.1"/>
    <property type="molecule type" value="Genomic_DNA"/>
</dbReference>
<reference evidence="1 2" key="1">
    <citation type="submission" date="2024-01" db="EMBL/GenBank/DDBJ databases">
        <authorList>
            <person name="Alioto T."/>
            <person name="Alioto T."/>
            <person name="Gomez Garrido J."/>
        </authorList>
    </citation>
    <scope>NUCLEOTIDE SEQUENCE [LARGE SCALE GENOMIC DNA]</scope>
</reference>
<keyword evidence="2" id="KW-1185">Reference proteome</keyword>
<name>A0AAV1PP95_SCOSC</name>
<evidence type="ECO:0000313" key="2">
    <source>
        <dbReference type="Proteomes" id="UP001314229"/>
    </source>
</evidence>
<comment type="caution">
    <text evidence="1">The sequence shown here is derived from an EMBL/GenBank/DDBJ whole genome shotgun (WGS) entry which is preliminary data.</text>
</comment>
<dbReference type="AlphaFoldDB" id="A0AAV1PP95"/>
<accession>A0AAV1PP95</accession>
<organism evidence="1 2">
    <name type="scientific">Scomber scombrus</name>
    <name type="common">Atlantic mackerel</name>
    <name type="synonym">Scomber vernalis</name>
    <dbReference type="NCBI Taxonomy" id="13677"/>
    <lineage>
        <taxon>Eukaryota</taxon>
        <taxon>Metazoa</taxon>
        <taxon>Chordata</taxon>
        <taxon>Craniata</taxon>
        <taxon>Vertebrata</taxon>
        <taxon>Euteleostomi</taxon>
        <taxon>Actinopterygii</taxon>
        <taxon>Neopterygii</taxon>
        <taxon>Teleostei</taxon>
        <taxon>Neoteleostei</taxon>
        <taxon>Acanthomorphata</taxon>
        <taxon>Pelagiaria</taxon>
        <taxon>Scombriformes</taxon>
        <taxon>Scombridae</taxon>
        <taxon>Scomber</taxon>
    </lineage>
</organism>
<evidence type="ECO:0000313" key="1">
    <source>
        <dbReference type="EMBL" id="CAK6973617.1"/>
    </source>
</evidence>
<dbReference type="Proteomes" id="UP001314229">
    <property type="component" value="Unassembled WGS sequence"/>
</dbReference>
<protein>
    <submittedName>
        <fullName evidence="1">Uncharacterized protein</fullName>
    </submittedName>
</protein>
<gene>
    <name evidence="1" type="ORF">FSCOSCO3_A031053</name>
</gene>